<reference evidence="3 4" key="1">
    <citation type="submission" date="2013-04" db="EMBL/GenBank/DDBJ databases">
        <title>The Genome Sequence of Treponema maltophilum ATCC 51939.</title>
        <authorList>
            <consortium name="The Broad Institute Genomics Platform"/>
            <person name="Earl A."/>
            <person name="Ward D."/>
            <person name="Feldgarden M."/>
            <person name="Gevers D."/>
            <person name="Leonetti C."/>
            <person name="Blanton J.M."/>
            <person name="Dewhirst F.E."/>
            <person name="Izard J."/>
            <person name="Walker B."/>
            <person name="Young S."/>
            <person name="Zeng Q."/>
            <person name="Gargeya S."/>
            <person name="Fitzgerald M."/>
            <person name="Haas B."/>
            <person name="Abouelleil A."/>
            <person name="Allen A.W."/>
            <person name="Alvarado L."/>
            <person name="Arachchi H.M."/>
            <person name="Berlin A.M."/>
            <person name="Chapman S.B."/>
            <person name="Gainer-Dewar J."/>
            <person name="Goldberg J."/>
            <person name="Griggs A."/>
            <person name="Gujja S."/>
            <person name="Hansen M."/>
            <person name="Howarth C."/>
            <person name="Imamovic A."/>
            <person name="Ireland A."/>
            <person name="Larimer J."/>
            <person name="McCowan C."/>
            <person name="Murphy C."/>
            <person name="Pearson M."/>
            <person name="Poon T.W."/>
            <person name="Priest M."/>
            <person name="Roberts A."/>
            <person name="Saif S."/>
            <person name="Shea T."/>
            <person name="Sisk P."/>
            <person name="Sykes S."/>
            <person name="Wortman J."/>
            <person name="Nusbaum C."/>
            <person name="Birren B."/>
        </authorList>
    </citation>
    <scope>NUCLEOTIDE SEQUENCE [LARGE SCALE GENOMIC DNA]</scope>
    <source>
        <strain evidence="3 4">ATCC 51939</strain>
    </source>
</reference>
<dbReference type="RefSeq" id="WP_016525338.1">
    <property type="nucleotide sequence ID" value="NZ_KE332518.1"/>
</dbReference>
<proteinExistence type="inferred from homology"/>
<dbReference type="InterPro" id="IPR052347">
    <property type="entry name" value="Isochorismatase_Nicotinamidase"/>
</dbReference>
<dbReference type="InterPro" id="IPR036380">
    <property type="entry name" value="Isochorismatase-like_sf"/>
</dbReference>
<name>S3KET7_TREMA</name>
<gene>
    <name evidence="3" type="ORF">HMPREF9194_01046</name>
</gene>
<dbReference type="OrthoDB" id="9796485at2"/>
<evidence type="ECO:0000313" key="4">
    <source>
        <dbReference type="Proteomes" id="UP000014541"/>
    </source>
</evidence>
<evidence type="ECO:0008006" key="5">
    <source>
        <dbReference type="Google" id="ProtNLM"/>
    </source>
</evidence>
<evidence type="ECO:0000313" key="3">
    <source>
        <dbReference type="EMBL" id="EPF30727.1"/>
    </source>
</evidence>
<dbReference type="GO" id="GO:0016787">
    <property type="term" value="F:hydrolase activity"/>
    <property type="evidence" value="ECO:0007669"/>
    <property type="project" value="UniProtKB-KW"/>
</dbReference>
<dbReference type="PANTHER" id="PTHR11080">
    <property type="entry name" value="PYRAZINAMIDASE/NICOTINAMIDASE"/>
    <property type="match status" value="1"/>
</dbReference>
<protein>
    <recommendedName>
        <fullName evidence="5">Isochorismatase-like domain-containing protein</fullName>
    </recommendedName>
</protein>
<keyword evidence="4" id="KW-1185">Reference proteome</keyword>
<dbReference type="AlphaFoldDB" id="S3KET7"/>
<dbReference type="PANTHER" id="PTHR11080:SF2">
    <property type="entry name" value="LD05707P"/>
    <property type="match status" value="1"/>
</dbReference>
<comment type="similarity">
    <text evidence="1">Belongs to the isochorismatase family.</text>
</comment>
<accession>S3KET7</accession>
<keyword evidence="2" id="KW-0378">Hydrolase</keyword>
<dbReference type="SUPFAM" id="SSF52499">
    <property type="entry name" value="Isochorismatase-like hydrolases"/>
    <property type="match status" value="1"/>
</dbReference>
<dbReference type="EMBL" id="ATFF01000006">
    <property type="protein sequence ID" value="EPF30727.1"/>
    <property type="molecule type" value="Genomic_DNA"/>
</dbReference>
<dbReference type="STRING" id="1125699.HMPREF9194_01046"/>
<dbReference type="HOGENOM" id="CLU_067099_0_0_12"/>
<dbReference type="Gene3D" id="3.40.50.850">
    <property type="entry name" value="Isochorismatase-like"/>
    <property type="match status" value="1"/>
</dbReference>
<dbReference type="PATRIC" id="fig|1125699.3.peg.1070"/>
<comment type="caution">
    <text evidence="3">The sequence shown here is derived from an EMBL/GenBank/DDBJ whole genome shotgun (WGS) entry which is preliminary data.</text>
</comment>
<sequence>MVNALLLIDPQNDFCSPEGTLFIPGSPRDCAHTASFIRANAAKIDSIHITLDCHPYHHIAHPIFWKDRNGNTPEPFTEITYADYTIGKFRPADKAAETRIEKYLQELEAKGRYNLTLWPPHCLKGSSGMAVEKNVWDAVSEWEHERVFADADYILKGLNPYTDHYSALQAEVGDSEDPSTLMNFTLINKLKKADRIVIAGEALSHCVANTVQDLSAYIPPSSFVLLRDCTSSVAGFEKVSERFISRMEERGMQCVLSSEFSLS</sequence>
<dbReference type="eggNOG" id="COG1335">
    <property type="taxonomic scope" value="Bacteria"/>
</dbReference>
<organism evidence="3 4">
    <name type="scientific">Treponema maltophilum ATCC 51939</name>
    <dbReference type="NCBI Taxonomy" id="1125699"/>
    <lineage>
        <taxon>Bacteria</taxon>
        <taxon>Pseudomonadati</taxon>
        <taxon>Spirochaetota</taxon>
        <taxon>Spirochaetia</taxon>
        <taxon>Spirochaetales</taxon>
        <taxon>Treponemataceae</taxon>
        <taxon>Treponema</taxon>
    </lineage>
</organism>
<dbReference type="Proteomes" id="UP000014541">
    <property type="component" value="Unassembled WGS sequence"/>
</dbReference>
<evidence type="ECO:0000256" key="2">
    <source>
        <dbReference type="ARBA" id="ARBA00022801"/>
    </source>
</evidence>
<evidence type="ECO:0000256" key="1">
    <source>
        <dbReference type="ARBA" id="ARBA00006336"/>
    </source>
</evidence>